<dbReference type="InterPro" id="IPR053143">
    <property type="entry name" value="Arylsulfate_ST"/>
</dbReference>
<dbReference type="PANTHER" id="PTHR35340">
    <property type="entry name" value="PQQ ENZYME REPEAT PROTEIN-RELATED"/>
    <property type="match status" value="1"/>
</dbReference>
<dbReference type="STRING" id="1367422.A0A178Z7A1"/>
<dbReference type="PANTHER" id="PTHR35340:SF8">
    <property type="entry name" value="ASST-DOMAIN-CONTAINING PROTEIN"/>
    <property type="match status" value="1"/>
</dbReference>
<proteinExistence type="predicted"/>
<protein>
    <recommendedName>
        <fullName evidence="4">Arylsulfotransferase N-terminal domain-containing protein</fullName>
    </recommendedName>
</protein>
<evidence type="ECO:0000313" key="2">
    <source>
        <dbReference type="EMBL" id="OAP55336.1"/>
    </source>
</evidence>
<dbReference type="EMBL" id="LVYI01000011">
    <property type="protein sequence ID" value="OAP55336.1"/>
    <property type="molecule type" value="Genomic_DNA"/>
</dbReference>
<dbReference type="InterPro" id="IPR039535">
    <property type="entry name" value="ASST-like"/>
</dbReference>
<dbReference type="SUPFAM" id="SSF63829">
    <property type="entry name" value="Calcium-dependent phosphotriesterase"/>
    <property type="match status" value="1"/>
</dbReference>
<accession>A0A178Z7A1</accession>
<evidence type="ECO:0000256" key="1">
    <source>
        <dbReference type="SAM" id="Phobius"/>
    </source>
</evidence>
<dbReference type="OrthoDB" id="5427350at2759"/>
<reference evidence="2 3" key="1">
    <citation type="submission" date="2016-04" db="EMBL/GenBank/DDBJ databases">
        <title>Draft genome of Fonsecaea erecta CBS 125763.</title>
        <authorList>
            <person name="Weiss V.A."/>
            <person name="Vicente V.A."/>
            <person name="Raittz R.T."/>
            <person name="Moreno L.F."/>
            <person name="De Souza E.M."/>
            <person name="Pedrosa F.O."/>
            <person name="Steffens M.B."/>
            <person name="Faoro H."/>
            <person name="Tadra-Sfeir M.Z."/>
            <person name="Najafzadeh M.J."/>
            <person name="Felipe M.S."/>
            <person name="Teixeira M."/>
            <person name="Sun J."/>
            <person name="Xi L."/>
            <person name="Gomes R."/>
            <person name="De Azevedo C.M."/>
            <person name="Salgado C.G."/>
            <person name="Da Silva M.B."/>
            <person name="Nascimento M.F."/>
            <person name="Queiroz-Telles F."/>
            <person name="Attili D.S."/>
            <person name="Gorbushina A."/>
        </authorList>
    </citation>
    <scope>NUCLEOTIDE SEQUENCE [LARGE SCALE GENOMIC DNA]</scope>
    <source>
        <strain evidence="2 3">CBS 125763</strain>
    </source>
</reference>
<sequence length="544" mass="60692">MEDEFVPFQNGPQIYDHRGELVWSGSPMFEYRNVFDFRMGEVNGSRVLTAIVDAARLPQSNYSTRQTGFIIDDRYQVAQQLDLAGAYNMHELNSVGGNRIIIATDGFSIVNLSNVGLPDRTAGVKAGGFREWDAATGKDVFQWQVIDHIPVTDSMMEMPDESYRSWDAFHLNSVTKDARGDYLVSLRHTSTVYKISGGDGSIIWRLGGKFSDFQQDFNFSGQHHARIVAEDDNGMTITLFNNAADDRGVQANTANTSSMQVIKVYDREEPRRAELLAHYLRPDGELTKKRGSAQMLDNGNAFICWSASGYITEHTPDGRVILEANFLTDRFDSYRAYHFTDWVGRPAEPPALISYAHRGGSQKPLPSTVLYVSWNGATEVASWTFYGASSIGDGGDSFHRLGSVSKLSFESSMAVDGYWPYTYAEAYDARGNLLGTSEVRETVLPEQAGGQIDRDDGHRDQYLSASASVSLGTLTLQASKPVANLATFVALLCIFYTAISLSVRVWSRWRRWSCCYPYRGQQGQEKTFSEDEADALFTAPRHSF</sequence>
<dbReference type="Pfam" id="PF14269">
    <property type="entry name" value="Arylsulfotran_2"/>
    <property type="match status" value="1"/>
</dbReference>
<dbReference type="RefSeq" id="XP_018688703.1">
    <property type="nucleotide sequence ID" value="XM_018841815.1"/>
</dbReference>
<keyword evidence="3" id="KW-1185">Reference proteome</keyword>
<name>A0A178Z7A1_9EURO</name>
<gene>
    <name evidence="2" type="ORF">AYL99_10309</name>
</gene>
<organism evidence="2 3">
    <name type="scientific">Fonsecaea erecta</name>
    <dbReference type="NCBI Taxonomy" id="1367422"/>
    <lineage>
        <taxon>Eukaryota</taxon>
        <taxon>Fungi</taxon>
        <taxon>Dikarya</taxon>
        <taxon>Ascomycota</taxon>
        <taxon>Pezizomycotina</taxon>
        <taxon>Eurotiomycetes</taxon>
        <taxon>Chaetothyriomycetidae</taxon>
        <taxon>Chaetothyriales</taxon>
        <taxon>Herpotrichiellaceae</taxon>
        <taxon>Fonsecaea</taxon>
    </lineage>
</organism>
<dbReference type="GeneID" id="30014477"/>
<dbReference type="AlphaFoldDB" id="A0A178Z7A1"/>
<dbReference type="Proteomes" id="UP000078343">
    <property type="component" value="Unassembled WGS sequence"/>
</dbReference>
<evidence type="ECO:0008006" key="4">
    <source>
        <dbReference type="Google" id="ProtNLM"/>
    </source>
</evidence>
<comment type="caution">
    <text evidence="2">The sequence shown here is derived from an EMBL/GenBank/DDBJ whole genome shotgun (WGS) entry which is preliminary data.</text>
</comment>
<keyword evidence="1" id="KW-0812">Transmembrane</keyword>
<feature type="transmembrane region" description="Helical" evidence="1">
    <location>
        <begin position="482"/>
        <end position="503"/>
    </location>
</feature>
<keyword evidence="1" id="KW-1133">Transmembrane helix</keyword>
<evidence type="ECO:0000313" key="3">
    <source>
        <dbReference type="Proteomes" id="UP000078343"/>
    </source>
</evidence>
<keyword evidence="1" id="KW-0472">Membrane</keyword>